<dbReference type="InterPro" id="IPR025403">
    <property type="entry name" value="TgpA-like_C"/>
</dbReference>
<dbReference type="Proteomes" id="UP001183607">
    <property type="component" value="Unassembled WGS sequence"/>
</dbReference>
<keyword evidence="2" id="KW-0472">Membrane</keyword>
<dbReference type="InterPro" id="IPR038765">
    <property type="entry name" value="Papain-like_cys_pep_sf"/>
</dbReference>
<protein>
    <submittedName>
        <fullName evidence="4">DUF3488 and transglutaminase-like domain-containing protein</fullName>
    </submittedName>
</protein>
<organism evidence="4 5">
    <name type="scientific">Streptomyces evansiae</name>
    <dbReference type="NCBI Taxonomy" id="3075535"/>
    <lineage>
        <taxon>Bacteria</taxon>
        <taxon>Bacillati</taxon>
        <taxon>Actinomycetota</taxon>
        <taxon>Actinomycetes</taxon>
        <taxon>Kitasatosporales</taxon>
        <taxon>Streptomycetaceae</taxon>
        <taxon>Streptomyces</taxon>
    </lineage>
</organism>
<feature type="compositionally biased region" description="Low complexity" evidence="1">
    <location>
        <begin position="574"/>
        <end position="592"/>
    </location>
</feature>
<dbReference type="SUPFAM" id="SSF54001">
    <property type="entry name" value="Cysteine proteinases"/>
    <property type="match status" value="1"/>
</dbReference>
<proteinExistence type="predicted"/>
<sequence length="793" mass="83169">MSGRGRVTLAATVATALSAAALLPLVESATWFALCLLLLALVAGAGALARRAQLPRPLVVAIQALVALLLLTVVFARAQALAGFVPGPEAMRHFGQLFEAGQHDVRGYTIPAPLTDGITFLLIGGVLVVGLLVDTLAVTFRAASAAGLPLLALYSVATGIAEGGSGWLLFLLAAGGYLLLLLAESRDRVARWGRVFGVRAADGRGKPPQLSPVRNGRRIGVLALGVALVVPLALPALDGGLLDGRGGGGTGGGGGTISAVNPLVSLQDALNQPDDREVLRYRTDAANISDLYLRIVSLDKFDGTSWSPSERRITEVPDQLPQPTGLSPDVATGTVTTSVQVAGDYGQDWLPLPYPASSVDINGRWRYEPEGRTLVGERGQTTRNASYRVESLDVRPTARQLANARPAPEDIRRAYTSVPGNLPDVVAATARKVTKGAANDYERAVRLQDWFAYDGGFTYNTRVGAGSGPQAIARFLQQKEGFCVHFSFSMAAMARTLGIPARVAIGFTPGTQTGDEGTMSVGLRDAHAWPELYFQGVGWTRFEPTPSRGTTPEYTQPEAPEGDAASTAPEQPETSESAAPSTSASTDATCPAADRRLGECGGPSPQAVVAHGDDGPPTGTLLGVGLLVLVVLAVPLLPVLWRRRLRARRLGGGPGRDVSALGGRVRAAWAEVLDTAWDLGIPPDEALSPRAAAARLVRAGHLDEESAAALGRLVDALEHVRYAPAAAPPPVAADVRRVLAGLRAGSGRTDRLRALFTPRSSAGRLGRALSARSAAVRERLAGWRRVRGTREAS</sequence>
<evidence type="ECO:0000256" key="1">
    <source>
        <dbReference type="SAM" id="MobiDB-lite"/>
    </source>
</evidence>
<dbReference type="InterPro" id="IPR052901">
    <property type="entry name" value="Bact_TGase-like"/>
</dbReference>
<dbReference type="Gene3D" id="3.10.620.30">
    <property type="match status" value="1"/>
</dbReference>
<dbReference type="InterPro" id="IPR002931">
    <property type="entry name" value="Transglutaminase-like"/>
</dbReference>
<feature type="transmembrane region" description="Helical" evidence="2">
    <location>
        <begin position="118"/>
        <end position="138"/>
    </location>
</feature>
<feature type="transmembrane region" description="Helical" evidence="2">
    <location>
        <begin position="58"/>
        <end position="78"/>
    </location>
</feature>
<gene>
    <name evidence="4" type="ORF">RM574_17765</name>
</gene>
<dbReference type="Pfam" id="PF01841">
    <property type="entry name" value="Transglut_core"/>
    <property type="match status" value="1"/>
</dbReference>
<evidence type="ECO:0000259" key="3">
    <source>
        <dbReference type="SMART" id="SM00460"/>
    </source>
</evidence>
<dbReference type="InterPro" id="IPR021878">
    <property type="entry name" value="TgpA_N"/>
</dbReference>
<comment type="caution">
    <text evidence="4">The sequence shown here is derived from an EMBL/GenBank/DDBJ whole genome shotgun (WGS) entry which is preliminary data.</text>
</comment>
<accession>A0ABD5E7E8</accession>
<dbReference type="PANTHER" id="PTHR42736:SF1">
    <property type="entry name" value="PROTEIN-GLUTAMINE GAMMA-GLUTAMYLTRANSFERASE"/>
    <property type="match status" value="1"/>
</dbReference>
<keyword evidence="2" id="KW-1133">Transmembrane helix</keyword>
<feature type="domain" description="Transglutaminase-like" evidence="3">
    <location>
        <begin position="475"/>
        <end position="546"/>
    </location>
</feature>
<dbReference type="SMART" id="SM00460">
    <property type="entry name" value="TGc"/>
    <property type="match status" value="1"/>
</dbReference>
<dbReference type="Pfam" id="PF11992">
    <property type="entry name" value="TgpA_N"/>
    <property type="match status" value="1"/>
</dbReference>
<keyword evidence="2" id="KW-0812">Transmembrane</keyword>
<dbReference type="PANTHER" id="PTHR42736">
    <property type="entry name" value="PROTEIN-GLUTAMINE GAMMA-GLUTAMYLTRANSFERASE"/>
    <property type="match status" value="1"/>
</dbReference>
<feature type="transmembrane region" description="Helical" evidence="2">
    <location>
        <begin position="167"/>
        <end position="183"/>
    </location>
</feature>
<evidence type="ECO:0000313" key="5">
    <source>
        <dbReference type="Proteomes" id="UP001183607"/>
    </source>
</evidence>
<feature type="transmembrane region" description="Helical" evidence="2">
    <location>
        <begin position="145"/>
        <end position="161"/>
    </location>
</feature>
<feature type="transmembrane region" description="Helical" evidence="2">
    <location>
        <begin position="219"/>
        <end position="237"/>
    </location>
</feature>
<dbReference type="EMBL" id="JAVRER010000026">
    <property type="protein sequence ID" value="MDT0417340.1"/>
    <property type="molecule type" value="Genomic_DNA"/>
</dbReference>
<evidence type="ECO:0000313" key="4">
    <source>
        <dbReference type="EMBL" id="MDT0417340.1"/>
    </source>
</evidence>
<feature type="transmembrane region" description="Helical" evidence="2">
    <location>
        <begin position="31"/>
        <end position="49"/>
    </location>
</feature>
<reference evidence="5" key="1">
    <citation type="submission" date="2023-07" db="EMBL/GenBank/DDBJ databases">
        <title>30 novel species of actinomycetes from the DSMZ collection.</title>
        <authorList>
            <person name="Nouioui I."/>
        </authorList>
    </citation>
    <scope>NUCLEOTIDE SEQUENCE [LARGE SCALE GENOMIC DNA]</scope>
    <source>
        <strain evidence="5">DSM 41982</strain>
    </source>
</reference>
<feature type="transmembrane region" description="Helical" evidence="2">
    <location>
        <begin position="621"/>
        <end position="641"/>
    </location>
</feature>
<dbReference type="RefSeq" id="WP_311677219.1">
    <property type="nucleotide sequence ID" value="NZ_JAVRER010000026.1"/>
</dbReference>
<evidence type="ECO:0000256" key="2">
    <source>
        <dbReference type="SAM" id="Phobius"/>
    </source>
</evidence>
<name>A0ABD5E7E8_9ACTN</name>
<feature type="region of interest" description="Disordered" evidence="1">
    <location>
        <begin position="544"/>
        <end position="613"/>
    </location>
</feature>
<dbReference type="Pfam" id="PF13559">
    <property type="entry name" value="DUF4129"/>
    <property type="match status" value="1"/>
</dbReference>
<dbReference type="AlphaFoldDB" id="A0ABD5E7E8"/>